<dbReference type="EMBL" id="NEFY01000019">
    <property type="protein sequence ID" value="OZC34960.1"/>
    <property type="molecule type" value="Genomic_DNA"/>
</dbReference>
<organism evidence="4 5">
    <name type="scientific">Marinobacter vinifirmus</name>
    <dbReference type="NCBI Taxonomy" id="355591"/>
    <lineage>
        <taxon>Bacteria</taxon>
        <taxon>Pseudomonadati</taxon>
        <taxon>Pseudomonadota</taxon>
        <taxon>Gammaproteobacteria</taxon>
        <taxon>Pseudomonadales</taxon>
        <taxon>Marinobacteraceae</taxon>
        <taxon>Marinobacter</taxon>
    </lineage>
</organism>
<feature type="region of interest" description="Disordered" evidence="1">
    <location>
        <begin position="470"/>
        <end position="504"/>
    </location>
</feature>
<evidence type="ECO:0000313" key="5">
    <source>
        <dbReference type="Proteomes" id="UP000216984"/>
    </source>
</evidence>
<protein>
    <recommendedName>
        <fullName evidence="3">TraG N-terminal Proteobacteria domain-containing protein</fullName>
    </recommendedName>
</protein>
<evidence type="ECO:0000259" key="3">
    <source>
        <dbReference type="Pfam" id="PF07916"/>
    </source>
</evidence>
<dbReference type="InterPro" id="IPR012931">
    <property type="entry name" value="TraG_N_Proteobacteria"/>
</dbReference>
<evidence type="ECO:0000256" key="1">
    <source>
        <dbReference type="SAM" id="MobiDB-lite"/>
    </source>
</evidence>
<evidence type="ECO:0000313" key="4">
    <source>
        <dbReference type="EMBL" id="OZC34960.1"/>
    </source>
</evidence>
<keyword evidence="2" id="KW-1133">Transmembrane helix</keyword>
<comment type="caution">
    <text evidence="4">The sequence shown here is derived from an EMBL/GenBank/DDBJ whole genome shotgun (WGS) entry which is preliminary data.</text>
</comment>
<dbReference type="RefSeq" id="WP_094625911.1">
    <property type="nucleotide sequence ID" value="NZ_NEFY01000019.1"/>
</dbReference>
<feature type="transmembrane region" description="Helical" evidence="2">
    <location>
        <begin position="339"/>
        <end position="358"/>
    </location>
</feature>
<reference evidence="4 5" key="1">
    <citation type="submission" date="2017-06" db="EMBL/GenBank/DDBJ databases">
        <title>Draft genome sequence of the halophilic bacterium Marinobacter vinifirmus FB1.</title>
        <authorList>
            <person name="Stepanov V.G."/>
            <person name="Roberts D.J."/>
            <person name="Fox G.E."/>
        </authorList>
    </citation>
    <scope>NUCLEOTIDE SEQUENCE [LARGE SCALE GENOMIC DNA]</scope>
    <source>
        <strain evidence="4 5">FB1</strain>
    </source>
</reference>
<feature type="transmembrane region" description="Helical" evidence="2">
    <location>
        <begin position="32"/>
        <end position="51"/>
    </location>
</feature>
<feature type="compositionally biased region" description="Basic and acidic residues" evidence="1">
    <location>
        <begin position="923"/>
        <end position="947"/>
    </location>
</feature>
<feature type="region of interest" description="Disordered" evidence="1">
    <location>
        <begin position="922"/>
        <end position="947"/>
    </location>
</feature>
<dbReference type="AlphaFoldDB" id="A0A7Z1ILA7"/>
<feature type="transmembrane region" description="Helical" evidence="2">
    <location>
        <begin position="58"/>
        <end position="75"/>
    </location>
</feature>
<feature type="compositionally biased region" description="Polar residues" evidence="1">
    <location>
        <begin position="481"/>
        <end position="504"/>
    </location>
</feature>
<keyword evidence="2" id="KW-0812">Transmembrane</keyword>
<feature type="transmembrane region" description="Helical" evidence="2">
    <location>
        <begin position="421"/>
        <end position="440"/>
    </location>
</feature>
<dbReference type="Pfam" id="PF07916">
    <property type="entry name" value="TraG_N"/>
    <property type="match status" value="1"/>
</dbReference>
<feature type="transmembrane region" description="Helical" evidence="2">
    <location>
        <begin position="364"/>
        <end position="386"/>
    </location>
</feature>
<accession>A0A7Z1ILA7</accession>
<keyword evidence="5" id="KW-1185">Reference proteome</keyword>
<sequence length="947" mass="102153">MNWEVVAYGSGDMLRMIFTAIASIFGNSDYKAAMQTAGMLGFVTVLFKAAFDRNVMANFRWFIGTIVLIMVVLVPKTTVIVNDRITPANSAVVNNVPIGLAATAGFFSFVGDWLARSFETVFSMPNEVKYTTTGLLFPHKLYEATRKMGFPDDRTNSNFKEFFASCVVVDGIGHRRFTWREVMQAPNLMNFFDTRVAVNAASFRYTAGSGTESILPCRSGFTNTLKPDMLALYTDVIKYGVEGDLISRFDSANAASTRMQADMQNAINFMTGVSLTPQQFVTQQAIINAMATGTHKLSQETDATEFNQYIVSGAELHRLTTYQALGDIASEKLPLLRTIFEAIIYAIFPIIVLMAIVIPAKVPMAYITALVWINLWAPMYAILHFIMSYYSQSTMTEIAALYGNGFSVLANAEMAKFNSDVVATTGYLATALPMLAWMLVSKSGAMAASFAGRVMQGYDQSVEKGANEAVDGQGQRMGTKWEQTGSGGIQNSNLMDSGSRQTSTVDGNTILSQTSSQLMVTPQITEQTMQAKQQALDTATEMRESTAARLGESNTSVLSSSGSVLQQLSQQQGANNNFKQSETAQQQQNFTALKGAVDEWAKTNGVEMSDQAKAAMYGAIEGKITAEVGTPLKGIFGSGASTSVTTRAGGNIEGSTSETERDAYNMAEKFMNSEQFSSVTASIGSGVREMAAQFGVSENNSTVDQLSTSLSRQQSAQSEYSQAASQVQSAHESLSATEALSSVLSGDGSQTLVQALMKSNNGDVGRVDSLLREAAGGSSEAMQSIKFALVDADERFGMGADPQFQQVQQALLNDGRDTVASTFSSGTSGVNSQGEQWRSGVDGQATVTQEQVQSATTTALEAQQAAMNDPSSAITQNGNTERLQRLEGQVDGKGESTQEKVEAVAYINEASPTPFAAMWFNEGQRDQMEGDLKENIQERTRRRSGGE</sequence>
<dbReference type="Proteomes" id="UP000216984">
    <property type="component" value="Unassembled WGS sequence"/>
</dbReference>
<evidence type="ECO:0000256" key="2">
    <source>
        <dbReference type="SAM" id="Phobius"/>
    </source>
</evidence>
<keyword evidence="2" id="KW-0472">Membrane</keyword>
<proteinExistence type="predicted"/>
<gene>
    <name evidence="4" type="ORF">B9Q17_00215</name>
</gene>
<feature type="domain" description="TraG N-terminal Proteobacteria" evidence="3">
    <location>
        <begin position="8"/>
        <end position="458"/>
    </location>
</feature>
<name>A0A7Z1ILA7_9GAMM</name>
<feature type="transmembrane region" description="Helical" evidence="2">
    <location>
        <begin position="95"/>
        <end position="115"/>
    </location>
</feature>